<dbReference type="InterPro" id="IPR011022">
    <property type="entry name" value="Arrestin_C-like"/>
</dbReference>
<dbReference type="OrthoDB" id="2333384at2759"/>
<name>E2BGK7_HARSA</name>
<feature type="domain" description="Arrestin C-terminal-like" evidence="1">
    <location>
        <begin position="35"/>
        <end position="86"/>
    </location>
</feature>
<organism evidence="3">
    <name type="scientific">Harpegnathos saltator</name>
    <name type="common">Jerdon's jumping ant</name>
    <dbReference type="NCBI Taxonomy" id="610380"/>
    <lineage>
        <taxon>Eukaryota</taxon>
        <taxon>Metazoa</taxon>
        <taxon>Ecdysozoa</taxon>
        <taxon>Arthropoda</taxon>
        <taxon>Hexapoda</taxon>
        <taxon>Insecta</taxon>
        <taxon>Pterygota</taxon>
        <taxon>Neoptera</taxon>
        <taxon>Endopterygota</taxon>
        <taxon>Hymenoptera</taxon>
        <taxon>Apocrita</taxon>
        <taxon>Aculeata</taxon>
        <taxon>Formicoidea</taxon>
        <taxon>Formicidae</taxon>
        <taxon>Ponerinae</taxon>
        <taxon>Ponerini</taxon>
        <taxon>Harpegnathos</taxon>
    </lineage>
</organism>
<evidence type="ECO:0000259" key="1">
    <source>
        <dbReference type="Pfam" id="PF02752"/>
    </source>
</evidence>
<dbReference type="STRING" id="610380.E2BGK7"/>
<dbReference type="AlphaFoldDB" id="E2BGK7"/>
<protein>
    <recommendedName>
        <fullName evidence="1">Arrestin C-terminal-like domain-containing protein</fullName>
    </recommendedName>
</protein>
<dbReference type="Gene3D" id="2.60.40.640">
    <property type="match status" value="1"/>
</dbReference>
<keyword evidence="3" id="KW-1185">Reference proteome</keyword>
<dbReference type="SUPFAM" id="SSF81296">
    <property type="entry name" value="E set domains"/>
    <property type="match status" value="1"/>
</dbReference>
<dbReference type="InterPro" id="IPR014756">
    <property type="entry name" value="Ig_E-set"/>
</dbReference>
<gene>
    <name evidence="2" type="ORF">EAI_06395</name>
</gene>
<reference evidence="2 3" key="1">
    <citation type="journal article" date="2010" name="Science">
        <title>Genomic comparison of the ants Camponotus floridanus and Harpegnathos saltator.</title>
        <authorList>
            <person name="Bonasio R."/>
            <person name="Zhang G."/>
            <person name="Ye C."/>
            <person name="Mutti N.S."/>
            <person name="Fang X."/>
            <person name="Qin N."/>
            <person name="Donahue G."/>
            <person name="Yang P."/>
            <person name="Li Q."/>
            <person name="Li C."/>
            <person name="Zhang P."/>
            <person name="Huang Z."/>
            <person name="Berger S.L."/>
            <person name="Reinberg D."/>
            <person name="Wang J."/>
            <person name="Liebig J."/>
        </authorList>
    </citation>
    <scope>NUCLEOTIDE SEQUENCE [LARGE SCALE GENOMIC DNA]</scope>
    <source>
        <strain evidence="2 3">R22 G/1</strain>
    </source>
</reference>
<proteinExistence type="predicted"/>
<evidence type="ECO:0000313" key="3">
    <source>
        <dbReference type="Proteomes" id="UP000008237"/>
    </source>
</evidence>
<sequence>MPTLKTFRIEFDRPGATYAPGEVVTGNVIVDLAREKTIRVPPIPPSQLEFCSIINLNYAVRITVHVSGMHCNITKTCPILIGMIPLRSIITVCTLSTKRTSQPTAPVMQDNDPSPPMPMPMAMPMPMPMPISLDYAPPNVPHPGPSIGFASLNQSNTSTNQLDMPKYSLFVA</sequence>
<dbReference type="Pfam" id="PF02752">
    <property type="entry name" value="Arrestin_C"/>
    <property type="match status" value="1"/>
</dbReference>
<dbReference type="EMBL" id="GL448189">
    <property type="protein sequence ID" value="EFN85200.1"/>
    <property type="molecule type" value="Genomic_DNA"/>
</dbReference>
<dbReference type="InParanoid" id="E2BGK7"/>
<evidence type="ECO:0000313" key="2">
    <source>
        <dbReference type="EMBL" id="EFN85200.1"/>
    </source>
</evidence>
<accession>E2BGK7</accession>
<dbReference type="Proteomes" id="UP000008237">
    <property type="component" value="Unassembled WGS sequence"/>
</dbReference>
<dbReference type="InterPro" id="IPR014752">
    <property type="entry name" value="Arrestin-like_C"/>
</dbReference>